<feature type="transmembrane region" description="Helical" evidence="5">
    <location>
        <begin position="353"/>
        <end position="372"/>
    </location>
</feature>
<name>A0A2A5RJ14_9LACT</name>
<accession>A0A2A5RJ14</accession>
<dbReference type="GO" id="GO:0016020">
    <property type="term" value="C:membrane"/>
    <property type="evidence" value="ECO:0007669"/>
    <property type="project" value="UniProtKB-SubCell"/>
</dbReference>
<feature type="transmembrane region" description="Helical" evidence="5">
    <location>
        <begin position="320"/>
        <end position="341"/>
    </location>
</feature>
<evidence type="ECO:0000256" key="1">
    <source>
        <dbReference type="ARBA" id="ARBA00004141"/>
    </source>
</evidence>
<organism evidence="7 8">
    <name type="scientific">Lactococcus fujiensis JCM 16395</name>
    <dbReference type="NCBI Taxonomy" id="1291764"/>
    <lineage>
        <taxon>Bacteria</taxon>
        <taxon>Bacillati</taxon>
        <taxon>Bacillota</taxon>
        <taxon>Bacilli</taxon>
        <taxon>Lactobacillales</taxon>
        <taxon>Streptococcaceae</taxon>
        <taxon>Lactococcus</taxon>
    </lineage>
</organism>
<dbReference type="STRING" id="1291764.GCA_001311235_03017"/>
<dbReference type="EMBL" id="JXJU01000013">
    <property type="protein sequence ID" value="PCR99073.1"/>
    <property type="molecule type" value="Genomic_DNA"/>
</dbReference>
<dbReference type="OrthoDB" id="581879at2"/>
<dbReference type="Pfam" id="PF13515">
    <property type="entry name" value="FUSC_2"/>
    <property type="match status" value="1"/>
</dbReference>
<feature type="transmembrane region" description="Helical" evidence="5">
    <location>
        <begin position="101"/>
        <end position="118"/>
    </location>
</feature>
<dbReference type="AlphaFoldDB" id="A0A2A5RJ14"/>
<gene>
    <name evidence="7" type="ORF">RT41_GL000517</name>
</gene>
<evidence type="ECO:0000256" key="3">
    <source>
        <dbReference type="ARBA" id="ARBA00022989"/>
    </source>
</evidence>
<feature type="transmembrane region" description="Helical" evidence="5">
    <location>
        <begin position="124"/>
        <end position="143"/>
    </location>
</feature>
<evidence type="ECO:0000313" key="7">
    <source>
        <dbReference type="EMBL" id="PCR99073.1"/>
    </source>
</evidence>
<protein>
    <recommendedName>
        <fullName evidence="6">Integral membrane bound transporter domain-containing protein</fullName>
    </recommendedName>
</protein>
<feature type="transmembrane region" description="Helical" evidence="5">
    <location>
        <begin position="173"/>
        <end position="194"/>
    </location>
</feature>
<feature type="transmembrane region" description="Helical" evidence="5">
    <location>
        <begin position="282"/>
        <end position="308"/>
    </location>
</feature>
<keyword evidence="8" id="KW-1185">Reference proteome</keyword>
<feature type="transmembrane region" description="Helical" evidence="5">
    <location>
        <begin position="225"/>
        <end position="244"/>
    </location>
</feature>
<evidence type="ECO:0000256" key="2">
    <source>
        <dbReference type="ARBA" id="ARBA00022692"/>
    </source>
</evidence>
<evidence type="ECO:0000313" key="8">
    <source>
        <dbReference type="Proteomes" id="UP000218181"/>
    </source>
</evidence>
<keyword evidence="2 5" id="KW-0812">Transmembrane</keyword>
<evidence type="ECO:0000259" key="6">
    <source>
        <dbReference type="Pfam" id="PF13515"/>
    </source>
</evidence>
<keyword evidence="3 5" id="KW-1133">Transmembrane helix</keyword>
<dbReference type="InterPro" id="IPR049453">
    <property type="entry name" value="Memb_transporter_dom"/>
</dbReference>
<feature type="domain" description="Integral membrane bound transporter" evidence="6">
    <location>
        <begin position="239"/>
        <end position="363"/>
    </location>
</feature>
<sequence>MKFLKRDLKMLKFATGAFFLFYNKEENFDKLMEEYLIKDFFKTKQVNDSILRPLGAGLSVLYPLIVGVLVHNMYVAQIGILGAFSYLAFQRRSIVYNIKATSIHSVCLIVGFLLGSFVAHFMFLLPFAISIISFLGFMVIKIFKIPKPGHFFVVMLFATATSIHLSLSQVPSVILYLGVGTLSGLLNAVLISFIEKLPWKSEINNDNKLSLKDKYYVLLYEQPKILLDGITFTFVLFVAGYIAYLLRNDFGYWVLISSAAVLSGEELKIIKTRYHGRIVGSIVGLLIGAGLTLLNLSIVEIVLVLMLLNILVEYFMPRNYALANFFTNPLVILMSLLTHVASPTFLILSRLNGIVLGSIVAALLIKFMSYALRINNRDY</sequence>
<feature type="transmembrane region" description="Helical" evidence="5">
    <location>
        <begin position="61"/>
        <end position="89"/>
    </location>
</feature>
<proteinExistence type="predicted"/>
<dbReference type="Proteomes" id="UP000218181">
    <property type="component" value="Unassembled WGS sequence"/>
</dbReference>
<comment type="caution">
    <text evidence="7">The sequence shown here is derived from an EMBL/GenBank/DDBJ whole genome shotgun (WGS) entry which is preliminary data.</text>
</comment>
<reference evidence="7 8" key="1">
    <citation type="submission" date="2014-12" db="EMBL/GenBank/DDBJ databases">
        <title>Draft genome sequences of 10 type strains of Lactococcus.</title>
        <authorList>
            <person name="Sun Z."/>
            <person name="Zhong Z."/>
            <person name="Liu W."/>
            <person name="Zhang W."/>
            <person name="Zhang H."/>
        </authorList>
    </citation>
    <scope>NUCLEOTIDE SEQUENCE [LARGE SCALE GENOMIC DNA]</scope>
    <source>
        <strain evidence="7 8">JCM 16395</strain>
    </source>
</reference>
<feature type="transmembrane region" description="Helical" evidence="5">
    <location>
        <begin position="150"/>
        <end position="167"/>
    </location>
</feature>
<evidence type="ECO:0000256" key="5">
    <source>
        <dbReference type="SAM" id="Phobius"/>
    </source>
</evidence>
<comment type="subcellular location">
    <subcellularLocation>
        <location evidence="1">Membrane</location>
        <topology evidence="1">Multi-pass membrane protein</topology>
    </subcellularLocation>
</comment>
<keyword evidence="4 5" id="KW-0472">Membrane</keyword>
<evidence type="ECO:0000256" key="4">
    <source>
        <dbReference type="ARBA" id="ARBA00023136"/>
    </source>
</evidence>